<dbReference type="InterPro" id="IPR035899">
    <property type="entry name" value="DBL_dom_sf"/>
</dbReference>
<dbReference type="EMBL" id="JACEEZ010002126">
    <property type="protein sequence ID" value="KAG0728510.1"/>
    <property type="molecule type" value="Genomic_DNA"/>
</dbReference>
<feature type="region of interest" description="Disordered" evidence="2">
    <location>
        <begin position="79"/>
        <end position="100"/>
    </location>
</feature>
<dbReference type="PANTHER" id="PTHR22834">
    <property type="entry name" value="NUCLEAR FUSION PROTEIN FUS2"/>
    <property type="match status" value="1"/>
</dbReference>
<dbReference type="SUPFAM" id="SSF48065">
    <property type="entry name" value="DBL homology domain (DH-domain)"/>
    <property type="match status" value="1"/>
</dbReference>
<feature type="compositionally biased region" description="Pro residues" evidence="2">
    <location>
        <begin position="34"/>
        <end position="43"/>
    </location>
</feature>
<comment type="caution">
    <text evidence="5">The sequence shown here is derived from an EMBL/GenBank/DDBJ whole genome shotgun (WGS) entry which is preliminary data.</text>
</comment>
<dbReference type="SUPFAM" id="SSF103657">
    <property type="entry name" value="BAR/IMD domain-like"/>
    <property type="match status" value="1"/>
</dbReference>
<accession>A0A8J4Z0C5</accession>
<evidence type="ECO:0000259" key="4">
    <source>
        <dbReference type="PROSITE" id="PS50010"/>
    </source>
</evidence>
<organism evidence="5 6">
    <name type="scientific">Chionoecetes opilio</name>
    <name type="common">Atlantic snow crab</name>
    <name type="synonym">Cancer opilio</name>
    <dbReference type="NCBI Taxonomy" id="41210"/>
    <lineage>
        <taxon>Eukaryota</taxon>
        <taxon>Metazoa</taxon>
        <taxon>Ecdysozoa</taxon>
        <taxon>Arthropoda</taxon>
        <taxon>Crustacea</taxon>
        <taxon>Multicrustacea</taxon>
        <taxon>Malacostraca</taxon>
        <taxon>Eumalacostraca</taxon>
        <taxon>Eucarida</taxon>
        <taxon>Decapoda</taxon>
        <taxon>Pleocyemata</taxon>
        <taxon>Brachyura</taxon>
        <taxon>Eubrachyura</taxon>
        <taxon>Majoidea</taxon>
        <taxon>Majidae</taxon>
        <taxon>Chionoecetes</taxon>
    </lineage>
</organism>
<name>A0A8J4Z0C5_CHIOP</name>
<dbReference type="AlphaFoldDB" id="A0A8J4Z0C5"/>
<evidence type="ECO:0000256" key="3">
    <source>
        <dbReference type="SAM" id="Phobius"/>
    </source>
</evidence>
<keyword evidence="3" id="KW-0812">Transmembrane</keyword>
<dbReference type="PROSITE" id="PS50010">
    <property type="entry name" value="DH_2"/>
    <property type="match status" value="1"/>
</dbReference>
<dbReference type="GO" id="GO:0005085">
    <property type="term" value="F:guanyl-nucleotide exchange factor activity"/>
    <property type="evidence" value="ECO:0007669"/>
    <property type="project" value="UniProtKB-KW"/>
</dbReference>
<dbReference type="Pfam" id="PF03114">
    <property type="entry name" value="BAR"/>
    <property type="match status" value="1"/>
</dbReference>
<proteinExistence type="predicted"/>
<dbReference type="Proteomes" id="UP000770661">
    <property type="component" value="Unassembled WGS sequence"/>
</dbReference>
<reference evidence="5" key="1">
    <citation type="submission" date="2020-07" db="EMBL/GenBank/DDBJ databases">
        <title>The High-quality genome of the commercially important snow crab, Chionoecetes opilio.</title>
        <authorList>
            <person name="Jeong J.-H."/>
            <person name="Ryu S."/>
        </authorList>
    </citation>
    <scope>NUCLEOTIDE SEQUENCE</scope>
    <source>
        <strain evidence="5">MADBK_172401_WGS</strain>
        <tissue evidence="5">Digestive gland</tissue>
    </source>
</reference>
<evidence type="ECO:0000256" key="2">
    <source>
        <dbReference type="SAM" id="MobiDB-lite"/>
    </source>
</evidence>
<dbReference type="GO" id="GO:0005737">
    <property type="term" value="C:cytoplasm"/>
    <property type="evidence" value="ECO:0007669"/>
    <property type="project" value="InterPro"/>
</dbReference>
<dbReference type="OrthoDB" id="27823at2759"/>
<feature type="domain" description="DH" evidence="4">
    <location>
        <begin position="107"/>
        <end position="294"/>
    </location>
</feature>
<dbReference type="InterPro" id="IPR004148">
    <property type="entry name" value="BAR_dom"/>
</dbReference>
<keyword evidence="3" id="KW-0472">Membrane</keyword>
<evidence type="ECO:0000313" key="5">
    <source>
        <dbReference type="EMBL" id="KAG0728510.1"/>
    </source>
</evidence>
<keyword evidence="1" id="KW-0344">Guanine-nucleotide releasing factor</keyword>
<feature type="transmembrane region" description="Helical" evidence="3">
    <location>
        <begin position="475"/>
        <end position="493"/>
    </location>
</feature>
<dbReference type="InterPro" id="IPR000219">
    <property type="entry name" value="DH_dom"/>
</dbReference>
<dbReference type="CDD" id="cd00160">
    <property type="entry name" value="RhoGEF"/>
    <property type="match status" value="1"/>
</dbReference>
<evidence type="ECO:0000256" key="1">
    <source>
        <dbReference type="ARBA" id="ARBA00022658"/>
    </source>
</evidence>
<protein>
    <submittedName>
        <fullName evidence="5">Dynamin-binding protein</fullName>
    </submittedName>
</protein>
<dbReference type="PANTHER" id="PTHR22834:SF20">
    <property type="entry name" value="SH3 DOMAIN-CONTAINING PROTEIN"/>
    <property type="match status" value="1"/>
</dbReference>
<sequence length="516" mass="58326">MIHWKDYIYSDDIFFFFDAEISLRTTSSGLVPQRPAPPPPPRLPDTEDQGDHYYSIAPQEPEVAKGVAVAVERGGDNKAVGEEAVGGGETEGLEGATAAPEPRRANLRRVVVQEIITTEHEYIHDLEALLQVVQQAPSRPDGTQGVHLPTLLGNITQVVDVAKKFSALLDQLAYGEDEEVCVGRVFLACAEDLCQTYKVYCANHNITVEPIMRKYEQEKGPAAFLHWVLEELQQHKIQLLDMRSVLIKPVQRVLKYPLFLDRLVRETPEHHPDHQDLVEAKTAMANAAKEINDYTTRIDLVNKYRVESDQSLQSKMQRVSLHSVAKKSARLSTLVSEMLGIMVQTKDLEFDEEVAKFRAVQRWTMAVAQNLEALLQGLKARHRGELGVAKGLVDTLLKPGPEVEAVHRVATDSAGRLFESFDNFVRQRVLLPTKELTRLCEVPDRLILKRNDKLLDYDNAQYKLDRNRDPTRTRIVSGGVAFIYLLYLFIYLLHNKGLTGCFKFFFFFFSLTGLTG</sequence>
<dbReference type="Gene3D" id="1.20.900.10">
    <property type="entry name" value="Dbl homology (DH) domain"/>
    <property type="match status" value="1"/>
</dbReference>
<dbReference type="InterPro" id="IPR027267">
    <property type="entry name" value="AH/BAR_dom_sf"/>
</dbReference>
<dbReference type="InterPro" id="IPR051492">
    <property type="entry name" value="Dynamin-Rho_GEF"/>
</dbReference>
<dbReference type="Pfam" id="PF00621">
    <property type="entry name" value="RhoGEF"/>
    <property type="match status" value="1"/>
</dbReference>
<keyword evidence="6" id="KW-1185">Reference proteome</keyword>
<keyword evidence="3" id="KW-1133">Transmembrane helix</keyword>
<evidence type="ECO:0000313" key="6">
    <source>
        <dbReference type="Proteomes" id="UP000770661"/>
    </source>
</evidence>
<dbReference type="Gene3D" id="1.20.1270.60">
    <property type="entry name" value="Arfaptin homology (AH) domain/BAR domain"/>
    <property type="match status" value="1"/>
</dbReference>
<feature type="region of interest" description="Disordered" evidence="2">
    <location>
        <begin position="28"/>
        <end position="49"/>
    </location>
</feature>
<gene>
    <name evidence="5" type="primary">Dnmbp</name>
    <name evidence="5" type="ORF">GWK47_003726</name>
</gene>
<dbReference type="SMART" id="SM00325">
    <property type="entry name" value="RhoGEF"/>
    <property type="match status" value="1"/>
</dbReference>